<dbReference type="OrthoDB" id="6409159at2759"/>
<organism evidence="3 4">
    <name type="scientific">Ceutorhynchus assimilis</name>
    <name type="common">cabbage seed weevil</name>
    <dbReference type="NCBI Taxonomy" id="467358"/>
    <lineage>
        <taxon>Eukaryota</taxon>
        <taxon>Metazoa</taxon>
        <taxon>Ecdysozoa</taxon>
        <taxon>Arthropoda</taxon>
        <taxon>Hexapoda</taxon>
        <taxon>Insecta</taxon>
        <taxon>Pterygota</taxon>
        <taxon>Neoptera</taxon>
        <taxon>Endopterygota</taxon>
        <taxon>Coleoptera</taxon>
        <taxon>Polyphaga</taxon>
        <taxon>Cucujiformia</taxon>
        <taxon>Curculionidae</taxon>
        <taxon>Ceutorhynchinae</taxon>
        <taxon>Ceutorhynchus</taxon>
    </lineage>
</organism>
<reference evidence="3" key="1">
    <citation type="submission" date="2022-01" db="EMBL/GenBank/DDBJ databases">
        <authorList>
            <person name="King R."/>
        </authorList>
    </citation>
    <scope>NUCLEOTIDE SEQUENCE</scope>
</reference>
<dbReference type="GO" id="GO:0009898">
    <property type="term" value="C:cytoplasmic side of plasma membrane"/>
    <property type="evidence" value="ECO:0007669"/>
    <property type="project" value="TreeGrafter"/>
</dbReference>
<evidence type="ECO:0000256" key="1">
    <source>
        <dbReference type="ARBA" id="ARBA00022729"/>
    </source>
</evidence>
<gene>
    <name evidence="3" type="ORF">CEUTPL_LOCUS7635</name>
</gene>
<accession>A0A9N9MNZ1</accession>
<dbReference type="InterPro" id="IPR036846">
    <property type="entry name" value="GM2-AP_sf"/>
</dbReference>
<dbReference type="GO" id="GO:0008047">
    <property type="term" value="F:enzyme activator activity"/>
    <property type="evidence" value="ECO:0007669"/>
    <property type="project" value="InterPro"/>
</dbReference>
<sequence length="132" mass="15037">MNKCLVLLIFLFLHNFVSPNTNIKIYKIIRCNDQTYYPVTIKDVSLEIQNGYVNVSGSLTTDSNITGPVQAALTVKRYIDYIDIWTIIPCFDNIGSCTYNDLCYWGKPQNETCPQRFLENNVPCSRAGQSPQ</sequence>
<dbReference type="Gene3D" id="2.70.220.10">
    <property type="entry name" value="Ganglioside GM2 activator"/>
    <property type="match status" value="1"/>
</dbReference>
<dbReference type="PANTHER" id="PTHR17357">
    <property type="entry name" value="GM2 GANGLIOSIDE ACTIVATOR PROTEIN"/>
    <property type="match status" value="1"/>
</dbReference>
<evidence type="ECO:0000256" key="2">
    <source>
        <dbReference type="SAM" id="SignalP"/>
    </source>
</evidence>
<protein>
    <submittedName>
        <fullName evidence="3">Uncharacterized protein</fullName>
    </submittedName>
</protein>
<dbReference type="EMBL" id="OU892280">
    <property type="protein sequence ID" value="CAG9767068.1"/>
    <property type="molecule type" value="Genomic_DNA"/>
</dbReference>
<dbReference type="Proteomes" id="UP001152799">
    <property type="component" value="Chromosome 4"/>
</dbReference>
<keyword evidence="4" id="KW-1185">Reference proteome</keyword>
<feature type="signal peptide" evidence="2">
    <location>
        <begin position="1"/>
        <end position="19"/>
    </location>
</feature>
<dbReference type="PANTHER" id="PTHR17357:SF0">
    <property type="entry name" value="GANGLIOSIDE GM2 ACTIVATOR"/>
    <property type="match status" value="1"/>
</dbReference>
<evidence type="ECO:0000313" key="3">
    <source>
        <dbReference type="EMBL" id="CAG9767068.1"/>
    </source>
</evidence>
<feature type="chain" id="PRO_5040435102" evidence="2">
    <location>
        <begin position="20"/>
        <end position="132"/>
    </location>
</feature>
<dbReference type="SUPFAM" id="SSF63707">
    <property type="entry name" value="Ganglioside M2 (gm2) activator"/>
    <property type="match status" value="1"/>
</dbReference>
<dbReference type="AlphaFoldDB" id="A0A9N9MNZ1"/>
<keyword evidence="1 2" id="KW-0732">Signal</keyword>
<dbReference type="GO" id="GO:0006689">
    <property type="term" value="P:ganglioside catabolic process"/>
    <property type="evidence" value="ECO:0007669"/>
    <property type="project" value="InterPro"/>
</dbReference>
<proteinExistence type="predicted"/>
<dbReference type="InterPro" id="IPR028996">
    <property type="entry name" value="GM2-AP"/>
</dbReference>
<dbReference type="GO" id="GO:0005319">
    <property type="term" value="F:lipid transporter activity"/>
    <property type="evidence" value="ECO:0007669"/>
    <property type="project" value="TreeGrafter"/>
</dbReference>
<evidence type="ECO:0000313" key="4">
    <source>
        <dbReference type="Proteomes" id="UP001152799"/>
    </source>
</evidence>
<name>A0A9N9MNZ1_9CUCU</name>